<organism evidence="2 3">
    <name type="scientific">Chitinophaga defluvii</name>
    <dbReference type="NCBI Taxonomy" id="3163343"/>
    <lineage>
        <taxon>Bacteria</taxon>
        <taxon>Pseudomonadati</taxon>
        <taxon>Bacteroidota</taxon>
        <taxon>Chitinophagia</taxon>
        <taxon>Chitinophagales</taxon>
        <taxon>Chitinophagaceae</taxon>
        <taxon>Chitinophaga</taxon>
    </lineage>
</organism>
<protein>
    <submittedName>
        <fullName evidence="2">Crp/Fnr family transcriptional regulator</fullName>
    </submittedName>
</protein>
<keyword evidence="3" id="KW-1185">Reference proteome</keyword>
<dbReference type="RefSeq" id="WP_354658435.1">
    <property type="nucleotide sequence ID" value="NZ_JBEXAC010000001.1"/>
</dbReference>
<dbReference type="SUPFAM" id="SSF51206">
    <property type="entry name" value="cAMP-binding domain-like"/>
    <property type="match status" value="1"/>
</dbReference>
<accession>A0ABV2SYD9</accession>
<evidence type="ECO:0000313" key="3">
    <source>
        <dbReference type="Proteomes" id="UP001549749"/>
    </source>
</evidence>
<proteinExistence type="predicted"/>
<dbReference type="Pfam" id="PF00027">
    <property type="entry name" value="cNMP_binding"/>
    <property type="match status" value="1"/>
</dbReference>
<evidence type="ECO:0000313" key="2">
    <source>
        <dbReference type="EMBL" id="MET6995786.1"/>
    </source>
</evidence>
<name>A0ABV2SYD9_9BACT</name>
<dbReference type="EMBL" id="JBEXAC010000001">
    <property type="protein sequence ID" value="MET6995786.1"/>
    <property type="molecule type" value="Genomic_DNA"/>
</dbReference>
<dbReference type="CDD" id="cd00038">
    <property type="entry name" value="CAP_ED"/>
    <property type="match status" value="1"/>
</dbReference>
<dbReference type="PROSITE" id="PS50042">
    <property type="entry name" value="CNMP_BINDING_3"/>
    <property type="match status" value="1"/>
</dbReference>
<dbReference type="Gene3D" id="2.60.120.10">
    <property type="entry name" value="Jelly Rolls"/>
    <property type="match status" value="1"/>
</dbReference>
<feature type="domain" description="Cyclic nucleotide-binding" evidence="1">
    <location>
        <begin position="10"/>
        <end position="113"/>
    </location>
</feature>
<dbReference type="InterPro" id="IPR018490">
    <property type="entry name" value="cNMP-bd_dom_sf"/>
</dbReference>
<comment type="caution">
    <text evidence="2">The sequence shown here is derived from an EMBL/GenBank/DDBJ whole genome shotgun (WGS) entry which is preliminary data.</text>
</comment>
<dbReference type="InterPro" id="IPR000595">
    <property type="entry name" value="cNMP-bd_dom"/>
</dbReference>
<gene>
    <name evidence="2" type="ORF">ABR189_00330</name>
</gene>
<dbReference type="InterPro" id="IPR014710">
    <property type="entry name" value="RmlC-like_jellyroll"/>
</dbReference>
<dbReference type="Proteomes" id="UP001549749">
    <property type="component" value="Unassembled WGS sequence"/>
</dbReference>
<evidence type="ECO:0000259" key="1">
    <source>
        <dbReference type="PROSITE" id="PS50042"/>
    </source>
</evidence>
<reference evidence="2 3" key="1">
    <citation type="submission" date="2024-06" db="EMBL/GenBank/DDBJ databases">
        <title>Chitinophaga defluvii sp. nov., isolated from municipal sewage.</title>
        <authorList>
            <person name="Zhang L."/>
        </authorList>
    </citation>
    <scope>NUCLEOTIDE SEQUENCE [LARGE SCALE GENOMIC DNA]</scope>
    <source>
        <strain evidence="2 3">H8</strain>
    </source>
</reference>
<sequence>MENILQRIKAFNTLSDHGIEKFLALLTEVKLPKGHILIEAGKIDHQLYLIEKGIVRAFSITATQYEHTFWFGLEGDAVFSYNSYVKNQPGYESVELLENSLLYKISLSDLQQLYNTDIEFANWGRKLVEHEVVRLEERFISHQFKTASERYKDLLHNSPDLLQRVQLSLLASYLGITPVSLSRIRAEIR</sequence>